<dbReference type="GO" id="GO:0003743">
    <property type="term" value="F:translation initiation factor activity"/>
    <property type="evidence" value="ECO:0007669"/>
    <property type="project" value="UniProtKB-KW"/>
</dbReference>
<dbReference type="SUPFAM" id="SSF53448">
    <property type="entry name" value="Nucleotide-diphospho-sugar transferases"/>
    <property type="match status" value="1"/>
</dbReference>
<dbReference type="InterPro" id="IPR005835">
    <property type="entry name" value="NTP_transferase_dom"/>
</dbReference>
<evidence type="ECO:0000256" key="5">
    <source>
        <dbReference type="ARBA" id="ARBA00022679"/>
    </source>
</evidence>
<keyword evidence="13" id="KW-1185">Reference proteome</keyword>
<dbReference type="SUPFAM" id="SSF51161">
    <property type="entry name" value="Trimeric LpxA-like enzymes"/>
    <property type="match status" value="1"/>
</dbReference>
<dbReference type="Pfam" id="PF00483">
    <property type="entry name" value="NTP_transferase"/>
    <property type="match status" value="1"/>
</dbReference>
<comment type="caution">
    <text evidence="12">The sequence shown here is derived from an EMBL/GenBank/DDBJ whole genome shotgun (WGS) entry which is preliminary data.</text>
</comment>
<dbReference type="SUPFAM" id="SSF48371">
    <property type="entry name" value="ARM repeat"/>
    <property type="match status" value="1"/>
</dbReference>
<feature type="domain" description="W2" evidence="11">
    <location>
        <begin position="459"/>
        <end position="637"/>
    </location>
</feature>
<dbReference type="PANTHER" id="PTHR45887">
    <property type="entry name" value="TRANSLATION INITIATION FACTOR EIF-2B SUBUNIT EPSILON"/>
    <property type="match status" value="1"/>
</dbReference>
<evidence type="ECO:0000256" key="9">
    <source>
        <dbReference type="ARBA" id="ARBA00046432"/>
    </source>
</evidence>
<dbReference type="InterPro" id="IPR016024">
    <property type="entry name" value="ARM-type_fold"/>
</dbReference>
<evidence type="ECO:0000256" key="1">
    <source>
        <dbReference type="ARBA" id="ARBA00004514"/>
    </source>
</evidence>
<feature type="compositionally biased region" description="Acidic residues" evidence="10">
    <location>
        <begin position="457"/>
        <end position="469"/>
    </location>
</feature>
<protein>
    <recommendedName>
        <fullName evidence="7">Translation initiation factor eIF2B subunit epsilon</fullName>
    </recommendedName>
    <alternativeName>
        <fullName evidence="8">eIF2B GDP-GTP exchange factor subunit epsilon</fullName>
    </alternativeName>
</protein>
<dbReference type="Gene3D" id="2.160.10.10">
    <property type="entry name" value="Hexapeptide repeat proteins"/>
    <property type="match status" value="1"/>
</dbReference>
<evidence type="ECO:0000256" key="10">
    <source>
        <dbReference type="SAM" id="MobiDB-lite"/>
    </source>
</evidence>
<name>A0AAD5TLT1_9FUNG</name>
<dbReference type="InterPro" id="IPR051956">
    <property type="entry name" value="eIF2B_epsilon"/>
</dbReference>
<dbReference type="Pfam" id="PF25084">
    <property type="entry name" value="LbH_EIF2B"/>
    <property type="match status" value="1"/>
</dbReference>
<evidence type="ECO:0000256" key="3">
    <source>
        <dbReference type="ARBA" id="ARBA00022490"/>
    </source>
</evidence>
<dbReference type="CDD" id="cd11558">
    <property type="entry name" value="W2_eIF2B_epsilon"/>
    <property type="match status" value="1"/>
</dbReference>
<dbReference type="InterPro" id="IPR029044">
    <property type="entry name" value="Nucleotide-diphossugar_trans"/>
</dbReference>
<dbReference type="InterPro" id="IPR018357">
    <property type="entry name" value="Hexapep_transf_CS"/>
</dbReference>
<organism evidence="12 13">
    <name type="scientific">Geranomyces variabilis</name>
    <dbReference type="NCBI Taxonomy" id="109894"/>
    <lineage>
        <taxon>Eukaryota</taxon>
        <taxon>Fungi</taxon>
        <taxon>Fungi incertae sedis</taxon>
        <taxon>Chytridiomycota</taxon>
        <taxon>Chytridiomycota incertae sedis</taxon>
        <taxon>Chytridiomycetes</taxon>
        <taxon>Spizellomycetales</taxon>
        <taxon>Powellomycetaceae</taxon>
        <taxon>Geranomyces</taxon>
    </lineage>
</organism>
<evidence type="ECO:0000256" key="6">
    <source>
        <dbReference type="ARBA" id="ARBA00022917"/>
    </source>
</evidence>
<dbReference type="Gene3D" id="1.25.40.180">
    <property type="match status" value="1"/>
</dbReference>
<accession>A0AAD5TLT1</accession>
<dbReference type="InterPro" id="IPR011004">
    <property type="entry name" value="Trimer_LpxA-like_sf"/>
</dbReference>
<dbReference type="AlphaFoldDB" id="A0AAD5TLT1"/>
<keyword evidence="4" id="KW-0396">Initiation factor</keyword>
<gene>
    <name evidence="12" type="ORF">HDU87_002437</name>
</gene>
<keyword evidence="6" id="KW-0648">Protein biosynthesis</keyword>
<keyword evidence="3" id="KW-0963">Cytoplasm</keyword>
<dbReference type="CDD" id="cd04197">
    <property type="entry name" value="eIF-2B_epsilon_N"/>
    <property type="match status" value="1"/>
</dbReference>
<dbReference type="Pfam" id="PF02020">
    <property type="entry name" value="W2"/>
    <property type="match status" value="1"/>
</dbReference>
<dbReference type="GO" id="GO:0005085">
    <property type="term" value="F:guanyl-nucleotide exchange factor activity"/>
    <property type="evidence" value="ECO:0007669"/>
    <property type="project" value="InterPro"/>
</dbReference>
<evidence type="ECO:0000256" key="7">
    <source>
        <dbReference type="ARBA" id="ARBA00044144"/>
    </source>
</evidence>
<dbReference type="InterPro" id="IPR056764">
    <property type="entry name" value="LbH_EIF2B3/5"/>
</dbReference>
<proteinExistence type="inferred from homology"/>
<evidence type="ECO:0000313" key="12">
    <source>
        <dbReference type="EMBL" id="KAJ3179869.1"/>
    </source>
</evidence>
<dbReference type="GO" id="GO:0016740">
    <property type="term" value="F:transferase activity"/>
    <property type="evidence" value="ECO:0007669"/>
    <property type="project" value="UniProtKB-KW"/>
</dbReference>
<feature type="region of interest" description="Disordered" evidence="10">
    <location>
        <begin position="445"/>
        <end position="476"/>
    </location>
</feature>
<dbReference type="InterPro" id="IPR035543">
    <property type="entry name" value="eIF-2B_epsilon_N"/>
</dbReference>
<dbReference type="PROSITE" id="PS00101">
    <property type="entry name" value="HEXAPEP_TRANSFERASES"/>
    <property type="match status" value="1"/>
</dbReference>
<evidence type="ECO:0000256" key="8">
    <source>
        <dbReference type="ARBA" id="ARBA00044345"/>
    </source>
</evidence>
<comment type="subunit">
    <text evidence="9">Component of the translation initiation factor 2B (eIF2B) complex which is a heterodecamer of two sets of five different subunits: alpha, beta, gamma, delta and epsilon. Subunits alpha, beta and delta comprise a regulatory subcomplex and subunits epsilon and gamma comprise a catalytic subcomplex. Within the complex, the hexameric regulatory complex resides at the center, with the two heterodimeric catalytic subcomplexes bound on opposite sides.</text>
</comment>
<evidence type="ECO:0000256" key="2">
    <source>
        <dbReference type="ARBA" id="ARBA00007878"/>
    </source>
</evidence>
<keyword evidence="5" id="KW-0808">Transferase</keyword>
<dbReference type="FunFam" id="3.90.550.10:FF:000066">
    <property type="entry name" value="Translation initiation factor eIF-2B subunit epsilon"/>
    <property type="match status" value="1"/>
</dbReference>
<evidence type="ECO:0000256" key="4">
    <source>
        <dbReference type="ARBA" id="ARBA00022540"/>
    </source>
</evidence>
<dbReference type="GO" id="GO:0005829">
    <property type="term" value="C:cytosol"/>
    <property type="evidence" value="ECO:0007669"/>
    <property type="project" value="UniProtKB-SubCell"/>
</dbReference>
<dbReference type="Gene3D" id="3.90.550.10">
    <property type="entry name" value="Spore Coat Polysaccharide Biosynthesis Protein SpsA, Chain A"/>
    <property type="match status" value="1"/>
</dbReference>
<evidence type="ECO:0000259" key="11">
    <source>
        <dbReference type="PROSITE" id="PS51363"/>
    </source>
</evidence>
<comment type="subcellular location">
    <subcellularLocation>
        <location evidence="1">Cytoplasm</location>
        <location evidence="1">Cytosol</location>
    </subcellularLocation>
</comment>
<dbReference type="GO" id="GO:0005851">
    <property type="term" value="C:eukaryotic translation initiation factor 2B complex"/>
    <property type="evidence" value="ECO:0007669"/>
    <property type="project" value="TreeGrafter"/>
</dbReference>
<dbReference type="EMBL" id="JADGJQ010000019">
    <property type="protein sequence ID" value="KAJ3179869.1"/>
    <property type="molecule type" value="Genomic_DNA"/>
</dbReference>
<dbReference type="GO" id="GO:0031369">
    <property type="term" value="F:translation initiation factor binding"/>
    <property type="evidence" value="ECO:0007669"/>
    <property type="project" value="InterPro"/>
</dbReference>
<dbReference type="SMART" id="SM00515">
    <property type="entry name" value="eIF5C"/>
    <property type="match status" value="1"/>
</dbReference>
<dbReference type="PROSITE" id="PS51363">
    <property type="entry name" value="W2"/>
    <property type="match status" value="1"/>
</dbReference>
<dbReference type="Proteomes" id="UP001212152">
    <property type="component" value="Unassembled WGS sequence"/>
</dbReference>
<reference evidence="12" key="1">
    <citation type="submission" date="2020-05" db="EMBL/GenBank/DDBJ databases">
        <title>Phylogenomic resolution of chytrid fungi.</title>
        <authorList>
            <person name="Stajich J.E."/>
            <person name="Amses K."/>
            <person name="Simmons R."/>
            <person name="Seto K."/>
            <person name="Myers J."/>
            <person name="Bonds A."/>
            <person name="Quandt C.A."/>
            <person name="Barry K."/>
            <person name="Liu P."/>
            <person name="Grigoriev I."/>
            <person name="Longcore J.E."/>
            <person name="James T.Y."/>
        </authorList>
    </citation>
    <scope>NUCLEOTIDE SEQUENCE</scope>
    <source>
        <strain evidence="12">JEL0379</strain>
    </source>
</reference>
<dbReference type="PANTHER" id="PTHR45887:SF1">
    <property type="entry name" value="TRANSLATION INITIATION FACTOR EIF-2B SUBUNIT EPSILON"/>
    <property type="match status" value="1"/>
</dbReference>
<evidence type="ECO:0000313" key="13">
    <source>
        <dbReference type="Proteomes" id="UP001212152"/>
    </source>
</evidence>
<comment type="similarity">
    <text evidence="2">Belongs to the eIF-2B gamma/epsilon subunits family.</text>
</comment>
<dbReference type="InterPro" id="IPR044123">
    <property type="entry name" value="W2_eIF2B_epsilon"/>
</dbReference>
<sequence length="641" mass="72113">MEQEEPLQAVLVADSFNERFKPLTTDGPRCLMPLANVPLIEYTLEFLALSGVNEVIIICKSHSDAITDYIRKSRWNNSKKPKVNVVVSQGMRSLGDAMREMDEKRLLKSDFILVNGDVVANVDLTAAVEAHRMRRKNADKNAIMTMVLKQASVEHRSRPRAEESVFMLNGETHECIHWEATKPFPIKTEKIELDIERIEQCSEVLIYSDLIDCQIDICSVEVPPLFYENFDWQELRSDFLKGILESDILGKTVYAHLLPTGYVTRVVTPRMFDAVSKDVLSRWAYPIVPESNMVPGHSYKYSRPNVYKEERVRLAVNAILEENVAIGTGSIVGDHTCIRNSVIGRNCIIGDKVTIENAYIWDGAVIENDCQISQAIIGKNVTLKSGVKVEPGAMIKGQVSIFPNTQIPRNAKVVGDQGPNGGLVFQDDGDDDGDEDEIQNIALGCIGAPPPPPGQEADSDEDSDDESEFDAAGGADWKAEADATIDRAFAENHTFEIAVLELNTLKMAMDLDFHHLRVVVLEKLLREMDVSTTNTARTSVAGILKRWHDLYAKYLETPSDQLDCIEIIVDYCRDKEILRKQLKIVLFEFYNADLLSDDEILEWFDSLEKTGDDAIIRHEMSSFIEWLEKDDSDSEEESESD</sequence>
<dbReference type="InterPro" id="IPR003307">
    <property type="entry name" value="W2_domain"/>
</dbReference>